<evidence type="ECO:0000313" key="2">
    <source>
        <dbReference type="Proteomes" id="UP000000763"/>
    </source>
</evidence>
<reference evidence="2" key="2">
    <citation type="journal article" date="2008" name="Nucleic Acids Res.">
        <title>The rice annotation project database (RAP-DB): 2008 update.</title>
        <authorList>
            <consortium name="The rice annotation project (RAP)"/>
        </authorList>
    </citation>
    <scope>GENOME REANNOTATION</scope>
    <source>
        <strain evidence="2">cv. Nipponbare</strain>
    </source>
</reference>
<dbReference type="Proteomes" id="UP000000763">
    <property type="component" value="Chromosome 6"/>
</dbReference>
<reference evidence="2" key="1">
    <citation type="journal article" date="2005" name="Nature">
        <title>The map-based sequence of the rice genome.</title>
        <authorList>
            <consortium name="International rice genome sequencing project (IRGSP)"/>
            <person name="Matsumoto T."/>
            <person name="Wu J."/>
            <person name="Kanamori H."/>
            <person name="Katayose Y."/>
            <person name="Fujisawa M."/>
            <person name="Namiki N."/>
            <person name="Mizuno H."/>
            <person name="Yamamoto K."/>
            <person name="Antonio B.A."/>
            <person name="Baba T."/>
            <person name="Sakata K."/>
            <person name="Nagamura Y."/>
            <person name="Aoki H."/>
            <person name="Arikawa K."/>
            <person name="Arita K."/>
            <person name="Bito T."/>
            <person name="Chiden Y."/>
            <person name="Fujitsuka N."/>
            <person name="Fukunaka R."/>
            <person name="Hamada M."/>
            <person name="Harada C."/>
            <person name="Hayashi A."/>
            <person name="Hijishita S."/>
            <person name="Honda M."/>
            <person name="Hosokawa S."/>
            <person name="Ichikawa Y."/>
            <person name="Idonuma A."/>
            <person name="Iijima M."/>
            <person name="Ikeda M."/>
            <person name="Ikeno M."/>
            <person name="Ito K."/>
            <person name="Ito S."/>
            <person name="Ito T."/>
            <person name="Ito Y."/>
            <person name="Ito Y."/>
            <person name="Iwabuchi A."/>
            <person name="Kamiya K."/>
            <person name="Karasawa W."/>
            <person name="Kurita K."/>
            <person name="Katagiri S."/>
            <person name="Kikuta A."/>
            <person name="Kobayashi H."/>
            <person name="Kobayashi N."/>
            <person name="Machita K."/>
            <person name="Maehara T."/>
            <person name="Masukawa M."/>
            <person name="Mizubayashi T."/>
            <person name="Mukai Y."/>
            <person name="Nagasaki H."/>
            <person name="Nagata Y."/>
            <person name="Naito S."/>
            <person name="Nakashima M."/>
            <person name="Nakama Y."/>
            <person name="Nakamichi Y."/>
            <person name="Nakamura M."/>
            <person name="Meguro A."/>
            <person name="Negishi M."/>
            <person name="Ohta I."/>
            <person name="Ohta T."/>
            <person name="Okamoto M."/>
            <person name="Ono N."/>
            <person name="Saji S."/>
            <person name="Sakaguchi M."/>
            <person name="Sakai K."/>
            <person name="Shibata M."/>
            <person name="Shimokawa T."/>
            <person name="Song J."/>
            <person name="Takazaki Y."/>
            <person name="Terasawa K."/>
            <person name="Tsugane M."/>
            <person name="Tsuji K."/>
            <person name="Ueda S."/>
            <person name="Waki K."/>
            <person name="Yamagata H."/>
            <person name="Yamamoto M."/>
            <person name="Yamamoto S."/>
            <person name="Yamane H."/>
            <person name="Yoshiki S."/>
            <person name="Yoshihara R."/>
            <person name="Yukawa K."/>
            <person name="Zhong H."/>
            <person name="Yano M."/>
            <person name="Yuan Q."/>
            <person name="Ouyang S."/>
            <person name="Liu J."/>
            <person name="Jones K.M."/>
            <person name="Gansberger K."/>
            <person name="Moffat K."/>
            <person name="Hill J."/>
            <person name="Bera J."/>
            <person name="Fadrosh D."/>
            <person name="Jin S."/>
            <person name="Johri S."/>
            <person name="Kim M."/>
            <person name="Overton L."/>
            <person name="Reardon M."/>
            <person name="Tsitrin T."/>
            <person name="Vuong H."/>
            <person name="Weaver B."/>
            <person name="Ciecko A."/>
            <person name="Tallon L."/>
            <person name="Jackson J."/>
            <person name="Pai G."/>
            <person name="Aken S.V."/>
            <person name="Utterback T."/>
            <person name="Reidmuller S."/>
            <person name="Feldblyum T."/>
            <person name="Hsiao J."/>
            <person name="Zismann V."/>
            <person name="Iobst S."/>
            <person name="de Vazeille A.R."/>
            <person name="Buell C.R."/>
            <person name="Ying K."/>
            <person name="Li Y."/>
            <person name="Lu T."/>
            <person name="Huang Y."/>
            <person name="Zhao Q."/>
            <person name="Feng Q."/>
            <person name="Zhang L."/>
            <person name="Zhu J."/>
            <person name="Weng Q."/>
            <person name="Mu J."/>
            <person name="Lu Y."/>
            <person name="Fan D."/>
            <person name="Liu Y."/>
            <person name="Guan J."/>
            <person name="Zhang Y."/>
            <person name="Yu S."/>
            <person name="Liu X."/>
            <person name="Zhang Y."/>
            <person name="Hong G."/>
            <person name="Han B."/>
            <person name="Choisne N."/>
            <person name="Demange N."/>
            <person name="Orjeda G."/>
            <person name="Samain S."/>
            <person name="Cattolico L."/>
            <person name="Pelletier E."/>
            <person name="Couloux A."/>
            <person name="Segurens B."/>
            <person name="Wincker P."/>
            <person name="D'Hont A."/>
            <person name="Scarpelli C."/>
            <person name="Weissenbach J."/>
            <person name="Salanoubat M."/>
            <person name="Quetier F."/>
            <person name="Yu Y."/>
            <person name="Kim H.R."/>
            <person name="Rambo T."/>
            <person name="Currie J."/>
            <person name="Collura K."/>
            <person name="Luo M."/>
            <person name="Yang T."/>
            <person name="Ammiraju J.S.S."/>
            <person name="Engler F."/>
            <person name="Soderlund C."/>
            <person name="Wing R.A."/>
            <person name="Palmer L.E."/>
            <person name="de la Bastide M."/>
            <person name="Spiegel L."/>
            <person name="Nascimento L."/>
            <person name="Zutavern T."/>
            <person name="O'Shaughnessy A."/>
            <person name="Dike S."/>
            <person name="Dedhia N."/>
            <person name="Preston R."/>
            <person name="Balija V."/>
            <person name="McCombie W.R."/>
            <person name="Chow T."/>
            <person name="Chen H."/>
            <person name="Chung M."/>
            <person name="Chen C."/>
            <person name="Shaw J."/>
            <person name="Wu H."/>
            <person name="Hsiao K."/>
            <person name="Chao Y."/>
            <person name="Chu M."/>
            <person name="Cheng C."/>
            <person name="Hour A."/>
            <person name="Lee P."/>
            <person name="Lin S."/>
            <person name="Lin Y."/>
            <person name="Liou J."/>
            <person name="Liu S."/>
            <person name="Hsing Y."/>
            <person name="Raghuvanshi S."/>
            <person name="Mohanty A."/>
            <person name="Bharti A.K."/>
            <person name="Gaur A."/>
            <person name="Gupta V."/>
            <person name="Kumar D."/>
            <person name="Ravi V."/>
            <person name="Vij S."/>
            <person name="Kapur A."/>
            <person name="Khurana P."/>
            <person name="Khurana P."/>
            <person name="Khurana J.P."/>
            <person name="Tyagi A.K."/>
            <person name="Gaikwad K."/>
            <person name="Singh A."/>
            <person name="Dalal V."/>
            <person name="Srivastava S."/>
            <person name="Dixit A."/>
            <person name="Pal A.K."/>
            <person name="Ghazi I.A."/>
            <person name="Yadav M."/>
            <person name="Pandit A."/>
            <person name="Bhargava A."/>
            <person name="Sureshbabu K."/>
            <person name="Batra K."/>
            <person name="Sharma T.R."/>
            <person name="Mohapatra T."/>
            <person name="Singh N.K."/>
            <person name="Messing J."/>
            <person name="Nelson A.B."/>
            <person name="Fuks G."/>
            <person name="Kavchok S."/>
            <person name="Keizer G."/>
            <person name="Linton E."/>
            <person name="Llaca V."/>
            <person name="Song R."/>
            <person name="Tanyolac B."/>
            <person name="Young S."/>
            <person name="Ho-Il K."/>
            <person name="Hahn J.H."/>
            <person name="Sangsakoo G."/>
            <person name="Vanavichit A."/>
            <person name="de Mattos Luiz.A.T."/>
            <person name="Zimmer P.D."/>
            <person name="Malone G."/>
            <person name="Dellagostin O."/>
            <person name="de Oliveira A.C."/>
            <person name="Bevan M."/>
            <person name="Bancroft I."/>
            <person name="Minx P."/>
            <person name="Cordum H."/>
            <person name="Wilson R."/>
            <person name="Cheng Z."/>
            <person name="Jin W."/>
            <person name="Jiang J."/>
            <person name="Leong S.A."/>
            <person name="Iwama H."/>
            <person name="Gojobori T."/>
            <person name="Itoh T."/>
            <person name="Niimura Y."/>
            <person name="Fujii Y."/>
            <person name="Habara T."/>
            <person name="Sakai H."/>
            <person name="Sato Y."/>
            <person name="Wilson G."/>
            <person name="Kumar K."/>
            <person name="McCouch S."/>
            <person name="Juretic N."/>
            <person name="Hoen D."/>
            <person name="Wright S."/>
            <person name="Bruskiewich R."/>
            <person name="Bureau T."/>
            <person name="Miyao A."/>
            <person name="Hirochika H."/>
            <person name="Nishikawa T."/>
            <person name="Kadowaki K."/>
            <person name="Sugiura M."/>
            <person name="Burr B."/>
            <person name="Sasaki T."/>
        </authorList>
    </citation>
    <scope>NUCLEOTIDE SEQUENCE [LARGE SCALE GENOMIC DNA]</scope>
    <source>
        <strain evidence="2">cv. Nipponbare</strain>
    </source>
</reference>
<proteinExistence type="predicted"/>
<evidence type="ECO:0000313" key="1">
    <source>
        <dbReference type="EMBL" id="BAD37433.1"/>
    </source>
</evidence>
<name>Q67WN3_ORYSJ</name>
<protein>
    <submittedName>
        <fullName evidence="1">Uncharacterized protein</fullName>
    </submittedName>
</protein>
<dbReference type="AlphaFoldDB" id="Q67WN3"/>
<gene>
    <name evidence="1" type="primary">P0017B12.9</name>
</gene>
<organism evidence="1 2">
    <name type="scientific">Oryza sativa subsp. japonica</name>
    <name type="common">Rice</name>
    <dbReference type="NCBI Taxonomy" id="39947"/>
    <lineage>
        <taxon>Eukaryota</taxon>
        <taxon>Viridiplantae</taxon>
        <taxon>Streptophyta</taxon>
        <taxon>Embryophyta</taxon>
        <taxon>Tracheophyta</taxon>
        <taxon>Spermatophyta</taxon>
        <taxon>Magnoliopsida</taxon>
        <taxon>Liliopsida</taxon>
        <taxon>Poales</taxon>
        <taxon>Poaceae</taxon>
        <taxon>BOP clade</taxon>
        <taxon>Oryzoideae</taxon>
        <taxon>Oryzeae</taxon>
        <taxon>Oryzinae</taxon>
        <taxon>Oryza</taxon>
        <taxon>Oryza sativa</taxon>
    </lineage>
</organism>
<accession>Q67WN3</accession>
<sequence length="75" mass="8356">MAGGKVWACGGAWENGGWEGMPGTGDAVRTMKLFDFEMNGDRFLMGSSSSSMLMIGNQGLRFRRNPVRFREILMF</sequence>
<dbReference type="EMBL" id="AP003568">
    <property type="protein sequence ID" value="BAD37433.1"/>
    <property type="molecule type" value="Genomic_DNA"/>
</dbReference>